<evidence type="ECO:0000313" key="1">
    <source>
        <dbReference type="EMBL" id="ORZ40892.1"/>
    </source>
</evidence>
<feature type="non-terminal residue" evidence="1">
    <location>
        <position position="1"/>
    </location>
</feature>
<gene>
    <name evidence="1" type="ORF">BCR44DRAFT_1423987</name>
</gene>
<evidence type="ECO:0000313" key="2">
    <source>
        <dbReference type="Proteomes" id="UP000193411"/>
    </source>
</evidence>
<proteinExistence type="predicted"/>
<accession>A0A1Y2I5W0</accession>
<dbReference type="Proteomes" id="UP000193411">
    <property type="component" value="Unassembled WGS sequence"/>
</dbReference>
<protein>
    <submittedName>
        <fullName evidence="1">Uncharacterized protein</fullName>
    </submittedName>
</protein>
<sequence>PVYRFSSDLQSAVDDAIKKGAIKPLSGPKAEQASQALDVIELQKIAVAKAGPGYDPTDVYKALYANETVVPARSFKIESGSKPFQRGTSLAHVAWPPRIASILSNSNQRNGIPRRAFVCPWSWLVVVASHHCSSTRHQRQWRRLSHSPRDSSWCHVPAVYRSNKGALVGYWPAHQGRTCCHGVHTC</sequence>
<dbReference type="EMBL" id="MCFL01000002">
    <property type="protein sequence ID" value="ORZ40892.1"/>
    <property type="molecule type" value="Genomic_DNA"/>
</dbReference>
<name>A0A1Y2I5W0_9FUNG</name>
<comment type="caution">
    <text evidence="1">The sequence shown here is derived from an EMBL/GenBank/DDBJ whole genome shotgun (WGS) entry which is preliminary data.</text>
</comment>
<keyword evidence="2" id="KW-1185">Reference proteome</keyword>
<dbReference type="AlphaFoldDB" id="A0A1Y2I5W0"/>
<reference evidence="1 2" key="1">
    <citation type="submission" date="2016-07" db="EMBL/GenBank/DDBJ databases">
        <title>Pervasive Adenine N6-methylation of Active Genes in Fungi.</title>
        <authorList>
            <consortium name="DOE Joint Genome Institute"/>
            <person name="Mondo S.J."/>
            <person name="Dannebaum R.O."/>
            <person name="Kuo R.C."/>
            <person name="Labutti K."/>
            <person name="Haridas S."/>
            <person name="Kuo A."/>
            <person name="Salamov A."/>
            <person name="Ahrendt S.R."/>
            <person name="Lipzen A."/>
            <person name="Sullivan W."/>
            <person name="Andreopoulos W.B."/>
            <person name="Clum A."/>
            <person name="Lindquist E."/>
            <person name="Daum C."/>
            <person name="Ramamoorthy G.K."/>
            <person name="Gryganskyi A."/>
            <person name="Culley D."/>
            <person name="Magnuson J.K."/>
            <person name="James T.Y."/>
            <person name="O'Malley M.A."/>
            <person name="Stajich J.E."/>
            <person name="Spatafora J.W."/>
            <person name="Visel A."/>
            <person name="Grigoriev I.V."/>
        </authorList>
    </citation>
    <scope>NUCLEOTIDE SEQUENCE [LARGE SCALE GENOMIC DNA]</scope>
    <source>
        <strain evidence="1 2">PL171</strain>
    </source>
</reference>
<organism evidence="1 2">
    <name type="scientific">Catenaria anguillulae PL171</name>
    <dbReference type="NCBI Taxonomy" id="765915"/>
    <lineage>
        <taxon>Eukaryota</taxon>
        <taxon>Fungi</taxon>
        <taxon>Fungi incertae sedis</taxon>
        <taxon>Blastocladiomycota</taxon>
        <taxon>Blastocladiomycetes</taxon>
        <taxon>Blastocladiales</taxon>
        <taxon>Catenariaceae</taxon>
        <taxon>Catenaria</taxon>
    </lineage>
</organism>